<evidence type="ECO:0000313" key="2">
    <source>
        <dbReference type="Proteomes" id="UP000431401"/>
    </source>
</evidence>
<keyword evidence="2" id="KW-1185">Reference proteome</keyword>
<comment type="caution">
    <text evidence="1">The sequence shown here is derived from an EMBL/GenBank/DDBJ whole genome shotgun (WGS) entry which is preliminary data.</text>
</comment>
<dbReference type="EMBL" id="WEGI01000015">
    <property type="protein sequence ID" value="MQY30838.1"/>
    <property type="molecule type" value="Genomic_DNA"/>
</dbReference>
<name>A0A7K0DZ51_9NOCA</name>
<dbReference type="OrthoDB" id="3383530at2"/>
<dbReference type="RefSeq" id="WP_153348093.1">
    <property type="nucleotide sequence ID" value="NZ_WEGI01000015.1"/>
</dbReference>
<dbReference type="AlphaFoldDB" id="A0A7K0DZ51"/>
<dbReference type="Proteomes" id="UP000431401">
    <property type="component" value="Unassembled WGS sequence"/>
</dbReference>
<proteinExistence type="predicted"/>
<accession>A0A7K0DZ51</accession>
<sequence length="133" mass="14683">MDPVVVEAGTALVKVMATDMWSGAKDVVVRWWRRHHPESADQVGADLDQLHDEVVDAAADEATREALTGEWRARLRRLIASNPELAVELRRLLAEELTPLLDRAGRTTTVTQTATVTGDGNTTIQAGRDIRYP</sequence>
<protein>
    <submittedName>
        <fullName evidence="1">Uncharacterized protein</fullName>
    </submittedName>
</protein>
<evidence type="ECO:0000313" key="1">
    <source>
        <dbReference type="EMBL" id="MQY30838.1"/>
    </source>
</evidence>
<reference evidence="1 2" key="1">
    <citation type="submission" date="2019-10" db="EMBL/GenBank/DDBJ databases">
        <title>Nocardia macrotermitis sp. nov. and Nocardia aurantia sp. nov., isolated from the gut of fungus growing-termite Macrotermes natalensis.</title>
        <authorList>
            <person name="Benndorf R."/>
            <person name="Schwitalla J."/>
            <person name="Martin K."/>
            <person name="De Beer W."/>
            <person name="Kaster A.-K."/>
            <person name="Vollmers J."/>
            <person name="Poulsen M."/>
            <person name="Beemelmanns C."/>
        </authorList>
    </citation>
    <scope>NUCLEOTIDE SEQUENCE [LARGE SCALE GENOMIC DNA]</scope>
    <source>
        <strain evidence="1 2">RB56</strain>
    </source>
</reference>
<gene>
    <name evidence="1" type="ORF">NRB56_64420</name>
</gene>
<organism evidence="1 2">
    <name type="scientific">Nocardia aurantia</name>
    <dbReference type="NCBI Taxonomy" id="2585199"/>
    <lineage>
        <taxon>Bacteria</taxon>
        <taxon>Bacillati</taxon>
        <taxon>Actinomycetota</taxon>
        <taxon>Actinomycetes</taxon>
        <taxon>Mycobacteriales</taxon>
        <taxon>Nocardiaceae</taxon>
        <taxon>Nocardia</taxon>
    </lineage>
</organism>